<evidence type="ECO:0000259" key="1">
    <source>
        <dbReference type="Pfam" id="PF05838"/>
    </source>
</evidence>
<organism evidence="3">
    <name type="scientific">marine sediment metagenome</name>
    <dbReference type="NCBI Taxonomy" id="412755"/>
    <lineage>
        <taxon>unclassified sequences</taxon>
        <taxon>metagenomes</taxon>
        <taxon>ecological metagenomes</taxon>
    </lineage>
</organism>
<reference evidence="3" key="1">
    <citation type="journal article" date="2015" name="Nature">
        <title>Complex archaea that bridge the gap between prokaryotes and eukaryotes.</title>
        <authorList>
            <person name="Spang A."/>
            <person name="Saw J.H."/>
            <person name="Jorgensen S.L."/>
            <person name="Zaremba-Niedzwiedzka K."/>
            <person name="Martijn J."/>
            <person name="Lind A.E."/>
            <person name="van Eijk R."/>
            <person name="Schleper C."/>
            <person name="Guy L."/>
            <person name="Ettema T.J."/>
        </authorList>
    </citation>
    <scope>NUCLEOTIDE SEQUENCE</scope>
</reference>
<dbReference type="InterPro" id="IPR008565">
    <property type="entry name" value="TtsA-like_GH18_dom"/>
</dbReference>
<dbReference type="Gene3D" id="1.20.141.10">
    <property type="entry name" value="Chitosanase, subunit A, domain 1"/>
    <property type="match status" value="1"/>
</dbReference>
<dbReference type="AlphaFoldDB" id="A0A0F9S4C1"/>
<evidence type="ECO:0000259" key="2">
    <source>
        <dbReference type="Pfam" id="PF09374"/>
    </source>
</evidence>
<feature type="domain" description="Peptidoglycan binding" evidence="2">
    <location>
        <begin position="90"/>
        <end position="157"/>
    </location>
</feature>
<name>A0A0F9S4C1_9ZZZZ</name>
<sequence>MDKFERAMKFTLRWEGGYTNHESDPGGETNFGIAKRSHPDVDIKNLTEEGAKDIYREKYWNKIHGDDLAPAIALAVMDYAVNSGTSRSAKTLQKVVGAGVDGAIGPNTLKKVASAVEKDGENAVAQAVVMERVGFLCRLVKNKPEMIVFLHGWMKRTHQCMAEVS</sequence>
<proteinExistence type="predicted"/>
<dbReference type="Pfam" id="PF05838">
    <property type="entry name" value="Glyco_hydro_108"/>
    <property type="match status" value="1"/>
</dbReference>
<dbReference type="InterPro" id="IPR018537">
    <property type="entry name" value="Peptidoglycan-bd_3"/>
</dbReference>
<accession>A0A0F9S4C1</accession>
<protein>
    <submittedName>
        <fullName evidence="3">Uncharacterized protein</fullName>
    </submittedName>
</protein>
<feature type="domain" description="TtsA-like Glycoside hydrolase family 108" evidence="1">
    <location>
        <begin position="8"/>
        <end position="84"/>
    </location>
</feature>
<dbReference type="CDD" id="cd13926">
    <property type="entry name" value="N-acetylmuramidase_GH108"/>
    <property type="match status" value="1"/>
</dbReference>
<dbReference type="SUPFAM" id="SSF53955">
    <property type="entry name" value="Lysozyme-like"/>
    <property type="match status" value="1"/>
</dbReference>
<dbReference type="Pfam" id="PF09374">
    <property type="entry name" value="PG_binding_3"/>
    <property type="match status" value="1"/>
</dbReference>
<gene>
    <name evidence="3" type="ORF">LCGC14_0499350</name>
</gene>
<comment type="caution">
    <text evidence="3">The sequence shown here is derived from an EMBL/GenBank/DDBJ whole genome shotgun (WGS) entry which is preliminary data.</text>
</comment>
<dbReference type="InterPro" id="IPR023346">
    <property type="entry name" value="Lysozyme-like_dom_sf"/>
</dbReference>
<dbReference type="EMBL" id="LAZR01000582">
    <property type="protein sequence ID" value="KKN63700.1"/>
    <property type="molecule type" value="Genomic_DNA"/>
</dbReference>
<evidence type="ECO:0000313" key="3">
    <source>
        <dbReference type="EMBL" id="KKN63700.1"/>
    </source>
</evidence>